<evidence type="ECO:0000313" key="1">
    <source>
        <dbReference type="EMBL" id="KAI8542632.1"/>
    </source>
</evidence>
<proteinExistence type="predicted"/>
<organism evidence="1 2">
    <name type="scientific">Rhododendron molle</name>
    <name type="common">Chinese azalea</name>
    <name type="synonym">Azalea mollis</name>
    <dbReference type="NCBI Taxonomy" id="49168"/>
    <lineage>
        <taxon>Eukaryota</taxon>
        <taxon>Viridiplantae</taxon>
        <taxon>Streptophyta</taxon>
        <taxon>Embryophyta</taxon>
        <taxon>Tracheophyta</taxon>
        <taxon>Spermatophyta</taxon>
        <taxon>Magnoliopsida</taxon>
        <taxon>eudicotyledons</taxon>
        <taxon>Gunneridae</taxon>
        <taxon>Pentapetalae</taxon>
        <taxon>asterids</taxon>
        <taxon>Ericales</taxon>
        <taxon>Ericaceae</taxon>
        <taxon>Ericoideae</taxon>
        <taxon>Rhodoreae</taxon>
        <taxon>Rhododendron</taxon>
    </lineage>
</organism>
<protein>
    <submittedName>
        <fullName evidence="1">Uncharacterized protein</fullName>
    </submittedName>
</protein>
<dbReference type="Proteomes" id="UP001062846">
    <property type="component" value="Chromosome 8"/>
</dbReference>
<comment type="caution">
    <text evidence="1">The sequence shown here is derived from an EMBL/GenBank/DDBJ whole genome shotgun (WGS) entry which is preliminary data.</text>
</comment>
<keyword evidence="2" id="KW-1185">Reference proteome</keyword>
<sequence length="67" mass="7862">MRAEEKSLINRRTEEGQWRSNQWSNNQWRPLGVDVEWLQVAAMAIKAASRRLLVEASIARRRQSLGR</sequence>
<name>A0ACC0MNN9_RHOML</name>
<accession>A0ACC0MNN9</accession>
<gene>
    <name evidence="1" type="ORF">RHMOL_Rhmol08G0152700</name>
</gene>
<dbReference type="EMBL" id="CM046395">
    <property type="protein sequence ID" value="KAI8542632.1"/>
    <property type="molecule type" value="Genomic_DNA"/>
</dbReference>
<evidence type="ECO:0000313" key="2">
    <source>
        <dbReference type="Proteomes" id="UP001062846"/>
    </source>
</evidence>
<reference evidence="1" key="1">
    <citation type="submission" date="2022-02" db="EMBL/GenBank/DDBJ databases">
        <title>Plant Genome Project.</title>
        <authorList>
            <person name="Zhang R.-G."/>
        </authorList>
    </citation>
    <scope>NUCLEOTIDE SEQUENCE</scope>
    <source>
        <strain evidence="1">AT1</strain>
    </source>
</reference>